<comment type="caution">
    <text evidence="1">The sequence shown here is derived from an EMBL/GenBank/DDBJ whole genome shotgun (WGS) entry which is preliminary data.</text>
</comment>
<reference evidence="1" key="1">
    <citation type="submission" date="2021-02" db="EMBL/GenBank/DDBJ databases">
        <authorList>
            <consortium name="DOE Joint Genome Institute"/>
            <person name="Ahrendt S."/>
            <person name="Looney B.P."/>
            <person name="Miyauchi S."/>
            <person name="Morin E."/>
            <person name="Drula E."/>
            <person name="Courty P.E."/>
            <person name="Chicoki N."/>
            <person name="Fauchery L."/>
            <person name="Kohler A."/>
            <person name="Kuo A."/>
            <person name="Labutti K."/>
            <person name="Pangilinan J."/>
            <person name="Lipzen A."/>
            <person name="Riley R."/>
            <person name="Andreopoulos W."/>
            <person name="He G."/>
            <person name="Johnson J."/>
            <person name="Barry K.W."/>
            <person name="Grigoriev I.V."/>
            <person name="Nagy L."/>
            <person name="Hibbett D."/>
            <person name="Henrissat B."/>
            <person name="Matheny P.B."/>
            <person name="Labbe J."/>
            <person name="Martin F."/>
        </authorList>
    </citation>
    <scope>NUCLEOTIDE SEQUENCE</scope>
    <source>
        <strain evidence="1">FP105234-sp</strain>
    </source>
</reference>
<reference evidence="1" key="2">
    <citation type="journal article" date="2022" name="New Phytol.">
        <title>Evolutionary transition to the ectomycorrhizal habit in the genomes of a hyperdiverse lineage of mushroom-forming fungi.</title>
        <authorList>
            <person name="Looney B."/>
            <person name="Miyauchi S."/>
            <person name="Morin E."/>
            <person name="Drula E."/>
            <person name="Courty P.E."/>
            <person name="Kohler A."/>
            <person name="Kuo A."/>
            <person name="LaButti K."/>
            <person name="Pangilinan J."/>
            <person name="Lipzen A."/>
            <person name="Riley R."/>
            <person name="Andreopoulos W."/>
            <person name="He G."/>
            <person name="Johnson J."/>
            <person name="Nolan M."/>
            <person name="Tritt A."/>
            <person name="Barry K.W."/>
            <person name="Grigoriev I.V."/>
            <person name="Nagy L.G."/>
            <person name="Hibbett D."/>
            <person name="Henrissat B."/>
            <person name="Matheny P.B."/>
            <person name="Labbe J."/>
            <person name="Martin F.M."/>
        </authorList>
    </citation>
    <scope>NUCLEOTIDE SEQUENCE</scope>
    <source>
        <strain evidence="1">FP105234-sp</strain>
    </source>
</reference>
<evidence type="ECO:0000313" key="2">
    <source>
        <dbReference type="Proteomes" id="UP000814033"/>
    </source>
</evidence>
<keyword evidence="2" id="KW-1185">Reference proteome</keyword>
<evidence type="ECO:0000313" key="1">
    <source>
        <dbReference type="EMBL" id="KAI0049688.1"/>
    </source>
</evidence>
<protein>
    <submittedName>
        <fullName evidence="1">Uncharacterized protein</fullName>
    </submittedName>
</protein>
<dbReference type="EMBL" id="MU275870">
    <property type="protein sequence ID" value="KAI0049688.1"/>
    <property type="molecule type" value="Genomic_DNA"/>
</dbReference>
<dbReference type="Proteomes" id="UP000814033">
    <property type="component" value="Unassembled WGS sequence"/>
</dbReference>
<organism evidence="1 2">
    <name type="scientific">Auriscalpium vulgare</name>
    <dbReference type="NCBI Taxonomy" id="40419"/>
    <lineage>
        <taxon>Eukaryota</taxon>
        <taxon>Fungi</taxon>
        <taxon>Dikarya</taxon>
        <taxon>Basidiomycota</taxon>
        <taxon>Agaricomycotina</taxon>
        <taxon>Agaricomycetes</taxon>
        <taxon>Russulales</taxon>
        <taxon>Auriscalpiaceae</taxon>
        <taxon>Auriscalpium</taxon>
    </lineage>
</organism>
<name>A0ACB8S1K2_9AGAM</name>
<proteinExistence type="predicted"/>
<gene>
    <name evidence="1" type="ORF">FA95DRAFT_817460</name>
</gene>
<sequence>MQDADRSPSPELDPDDAAKSAPKPPVVRGARACTVCRAAKMKCVGAEDGGQQPCQRCKRTGVECIFEKHRRGRKPGSKLSEASKMLRRLEKGLNNAKLKQAANASASPPASEPRTGRAESSKHRNRPGPYDSPRPFSNELPPLNIPPNFTGEVADSRRISRAMEHDQDDDDDPDGPDEGMFPATLIRRENRRHSFFKTILNPEQEQAGPSTRNERANSSASTLTNNSLSSAPPLLDPVASGIVDEANAKVLFDLVFLRLNPFINLFDPALHSPSYVRSKSPFLFTTLVMAGCKFFKPESFKACQKLAHEFAVRAFAESWKSVEVVQAFACLMYWKEPEDTVRPLTVVLVFCAYHPYQRTWTFIGYACRMAVELGLNRYYSTPPPGETEFQRSERRNRERTYLVLFVHDRSLSMQTGRQWMLPEVRQLSCFSALPAHALDQCDLVRHSSTWHEEGGSPFRPEDVIVAAFVQLRRISAETTDVFYLHKGVAGSAVTHMDVNKEVLLRNCNGKLTQWMDSWQHEMRRANGETFHMAFLSFFRLHVRLFLNSFGIQASMSPQSHQMPSLQALSACYTSAMENLGIVANEFHQMSMLRYGQDSITVMTAYSAVFLLKLLRSSKTLAELQDGATAEVHVLISKTADAYEEASHLSSACTGAAYHARFLRALVAQDIFKSATDHGPSLTRSQSAYSGAGLRNAPIAPQRRQTASSTSSSSVASPPPQSIYQPPGPMQMIEQESQQHFRYAGGHEPMQVEPVPSMRTPGYASAYAPQQQQQQPQQQQQHAHAHAHGQAPPQPVPGQPLSDDMRYWNNMFRELGFGDNVDSSATPGGPPAGYGGAAGMQQGPAGGPGAGAGGGIAAGAGVNVGAPPPGPNAGGSVSGYNPPGRTGGTPYSSQYAYHHMNSNAPGYGM</sequence>
<accession>A0ACB8S1K2</accession>